<evidence type="ECO:0000313" key="3">
    <source>
        <dbReference type="Proteomes" id="UP000813461"/>
    </source>
</evidence>
<dbReference type="PANTHER" id="PTHR38166:SF1">
    <property type="entry name" value="C2H2-TYPE DOMAIN-CONTAINING PROTEIN"/>
    <property type="match status" value="1"/>
</dbReference>
<dbReference type="PANTHER" id="PTHR38166">
    <property type="entry name" value="C2H2-TYPE DOMAIN-CONTAINING PROTEIN-RELATED"/>
    <property type="match status" value="1"/>
</dbReference>
<feature type="compositionally biased region" description="Polar residues" evidence="1">
    <location>
        <begin position="249"/>
        <end position="259"/>
    </location>
</feature>
<protein>
    <recommendedName>
        <fullName evidence="4">C2H2-type domain-containing protein</fullName>
    </recommendedName>
</protein>
<evidence type="ECO:0000313" key="2">
    <source>
        <dbReference type="EMBL" id="KAH7089982.1"/>
    </source>
</evidence>
<organism evidence="2 3">
    <name type="scientific">Paraphoma chrysanthemicola</name>
    <dbReference type="NCBI Taxonomy" id="798071"/>
    <lineage>
        <taxon>Eukaryota</taxon>
        <taxon>Fungi</taxon>
        <taxon>Dikarya</taxon>
        <taxon>Ascomycota</taxon>
        <taxon>Pezizomycotina</taxon>
        <taxon>Dothideomycetes</taxon>
        <taxon>Pleosporomycetidae</taxon>
        <taxon>Pleosporales</taxon>
        <taxon>Pleosporineae</taxon>
        <taxon>Phaeosphaeriaceae</taxon>
        <taxon>Paraphoma</taxon>
    </lineage>
</organism>
<dbReference type="Proteomes" id="UP000813461">
    <property type="component" value="Unassembled WGS sequence"/>
</dbReference>
<proteinExistence type="predicted"/>
<gene>
    <name evidence="2" type="ORF">FB567DRAFT_315741</name>
</gene>
<feature type="region of interest" description="Disordered" evidence="1">
    <location>
        <begin position="248"/>
        <end position="269"/>
    </location>
</feature>
<name>A0A8K0RAG1_9PLEO</name>
<sequence length="492" mass="56022">MDRPFRIESGHRRCISCKERDVYRRPDSGIEYTRLWQCCNCGYALNYDVVDDECSYCFHGNSAISTYGEQWTVHESFNLNLGLQALVEDADTTSHVVCDHEPFHMADTGSFPSHQDDLASAVDQNLLRLQQFETTSDPRTTFDYDPTFDHSAMTTLNSCEGNDLDFLNTSNLDFSFENSYLENSTATKDEDMMHAVQSLSDSSDSENLWTCFETVYPDAYANLDSGYGSLLKGHSTISVSQDVEVEQPSDISQSDSLASTHCERATQEQTDFGQPRLACPFYKRDPVRCKRKACAGPGYKEIHRVLEQLKRAHIYFQCARCGKIYPGEGGEQALEIHVGLQSCEQQSIRQSIRAPWGFDHGTWERIKSRKGWKGKSREERWRMIYMALFPDTPVGSIPSPYVDCHFAVSQDLVHQFDTRRTTGQELENISRELLRLLPDRIASSMQNTINNDTALAYWNRFATQQLTAVVQQTLREIITMPNALTEDVTSVH</sequence>
<evidence type="ECO:0000256" key="1">
    <source>
        <dbReference type="SAM" id="MobiDB-lite"/>
    </source>
</evidence>
<dbReference type="AlphaFoldDB" id="A0A8K0RAG1"/>
<dbReference type="EMBL" id="JAGMVJ010000006">
    <property type="protein sequence ID" value="KAH7089982.1"/>
    <property type="molecule type" value="Genomic_DNA"/>
</dbReference>
<dbReference type="OrthoDB" id="3801542at2759"/>
<accession>A0A8K0RAG1</accession>
<evidence type="ECO:0008006" key="4">
    <source>
        <dbReference type="Google" id="ProtNLM"/>
    </source>
</evidence>
<reference evidence="2" key="1">
    <citation type="journal article" date="2021" name="Nat. Commun.">
        <title>Genetic determinants of endophytism in the Arabidopsis root mycobiome.</title>
        <authorList>
            <person name="Mesny F."/>
            <person name="Miyauchi S."/>
            <person name="Thiergart T."/>
            <person name="Pickel B."/>
            <person name="Atanasova L."/>
            <person name="Karlsson M."/>
            <person name="Huettel B."/>
            <person name="Barry K.W."/>
            <person name="Haridas S."/>
            <person name="Chen C."/>
            <person name="Bauer D."/>
            <person name="Andreopoulos W."/>
            <person name="Pangilinan J."/>
            <person name="LaButti K."/>
            <person name="Riley R."/>
            <person name="Lipzen A."/>
            <person name="Clum A."/>
            <person name="Drula E."/>
            <person name="Henrissat B."/>
            <person name="Kohler A."/>
            <person name="Grigoriev I.V."/>
            <person name="Martin F.M."/>
            <person name="Hacquard S."/>
        </authorList>
    </citation>
    <scope>NUCLEOTIDE SEQUENCE</scope>
    <source>
        <strain evidence="2">MPI-SDFR-AT-0120</strain>
    </source>
</reference>
<keyword evidence="3" id="KW-1185">Reference proteome</keyword>
<comment type="caution">
    <text evidence="2">The sequence shown here is derived from an EMBL/GenBank/DDBJ whole genome shotgun (WGS) entry which is preliminary data.</text>
</comment>